<evidence type="ECO:0000313" key="7">
    <source>
        <dbReference type="Proteomes" id="UP001175271"/>
    </source>
</evidence>
<dbReference type="InterPro" id="IPR040168">
    <property type="entry name" value="Not2/3/5"/>
</dbReference>
<dbReference type="GO" id="GO:2000036">
    <property type="term" value="P:regulation of stem cell population maintenance"/>
    <property type="evidence" value="ECO:0007669"/>
    <property type="project" value="UniProtKB-ARBA"/>
</dbReference>
<dbReference type="Proteomes" id="UP001175271">
    <property type="component" value="Unassembled WGS sequence"/>
</dbReference>
<reference evidence="6" key="1">
    <citation type="submission" date="2023-06" db="EMBL/GenBank/DDBJ databases">
        <title>Genomic analysis of the entomopathogenic nematode Steinernema hermaphroditum.</title>
        <authorList>
            <person name="Schwarz E.M."/>
            <person name="Heppert J.K."/>
            <person name="Baniya A."/>
            <person name="Schwartz H.T."/>
            <person name="Tan C.-H."/>
            <person name="Antoshechkin I."/>
            <person name="Sternberg P.W."/>
            <person name="Goodrich-Blair H."/>
            <person name="Dillman A.R."/>
        </authorList>
    </citation>
    <scope>NUCLEOTIDE SEQUENCE</scope>
    <source>
        <strain evidence="6">PS9179</strain>
        <tissue evidence="6">Whole animal</tissue>
    </source>
</reference>
<dbReference type="GO" id="GO:0030015">
    <property type="term" value="C:CCR4-NOT core complex"/>
    <property type="evidence" value="ECO:0007669"/>
    <property type="project" value="InterPro"/>
</dbReference>
<evidence type="ECO:0000259" key="5">
    <source>
        <dbReference type="Pfam" id="PF04153"/>
    </source>
</evidence>
<feature type="compositionally biased region" description="Polar residues" evidence="4">
    <location>
        <begin position="548"/>
        <end position="557"/>
    </location>
</feature>
<evidence type="ECO:0000256" key="4">
    <source>
        <dbReference type="SAM" id="MobiDB-lite"/>
    </source>
</evidence>
<accession>A0AA39ITC9</accession>
<keyword evidence="7" id="KW-1185">Reference proteome</keyword>
<dbReference type="GO" id="GO:0006355">
    <property type="term" value="P:regulation of DNA-templated transcription"/>
    <property type="evidence" value="ECO:0007669"/>
    <property type="project" value="InterPro"/>
</dbReference>
<dbReference type="InterPro" id="IPR038635">
    <property type="entry name" value="CCR4-NOT_su2/3/5_C_sf"/>
</dbReference>
<gene>
    <name evidence="6" type="ORF">QR680_011023</name>
</gene>
<feature type="domain" description="NOT2/NOT3/NOT5 C-terminal" evidence="5">
    <location>
        <begin position="716"/>
        <end position="796"/>
    </location>
</feature>
<dbReference type="EMBL" id="JAUCMV010000001">
    <property type="protein sequence ID" value="KAK0428814.1"/>
    <property type="molecule type" value="Genomic_DNA"/>
</dbReference>
<sequence length="813" mass="90676">MNLRTDVKQLTEGQPILLRNFVDSFPVHSVKALCRSVNFFYCCGKIRININSAVCYAMNRWKHCQRRDSSTGRAKNNDRARRYRLRMARMRYHPTADRPQQFKRSDVQQFRRNGDHEDMLNTASAELNPENNSVASSRLHRHLHSGKVNAGELKKLLQQAPETGSKSAASYSAIKLSSEEFPALNSSREHLKSEQYTCRKSEQRSSTKNSRAVVSDHPARQVASSKLNEIAVVRHNIFEFDEVSRIPEVRGSSAVLVEHLRLRGNVRAVVPEHPARQLASSTINEPAIVRHNISGFSEVSRIPEVRDSSTALIDDLRLPGNVHAVVPERPTRQVVSSTTNERAVVQQNSGFAEVNRISGIPEVRGSSALLVEDARLAKNVHAVVSDHPARQVASSTLNDRAAVQQNSGFAEVSRISSIPEVCHSSALLIEDARLPRNVRSVKREQVLHRTEVAGAVDSQRFTWVENLRKLAEEASRQEVISQEVQKILKLDEASSSPSAFPLVPSGHIKQVLFDVVWFYITTCRESGQLSPVGDAPQSARQHGPSVAESASSTSAGINSAGSPLHNYSLSECLEGARLSEVIRGILKENPLLRPPIQRGCSKTCGSVKNALAGKDNACAAVPEHPSPGAAQRASAEPTAKSIFASAKRPPALRMLQDRPVSRIVRDPFAGYNKSIQDIPCGVPVEYRLSMLISCRKMCQMSGEGRETVRFPPLQPHRLGDEVLFYMFYNLCGEIHQFTAANVLYSRGWRYHKKHQIWMTRFPSDVMEQSAHHERAVYTFFSTLLWAKVTKEMTVFFEDLECQPIVPDVEDASF</sequence>
<name>A0AA39ITC9_9BILA</name>
<dbReference type="AlphaFoldDB" id="A0AA39ITC9"/>
<organism evidence="6 7">
    <name type="scientific">Steinernema hermaphroditum</name>
    <dbReference type="NCBI Taxonomy" id="289476"/>
    <lineage>
        <taxon>Eukaryota</taxon>
        <taxon>Metazoa</taxon>
        <taxon>Ecdysozoa</taxon>
        <taxon>Nematoda</taxon>
        <taxon>Chromadorea</taxon>
        <taxon>Rhabditida</taxon>
        <taxon>Tylenchina</taxon>
        <taxon>Panagrolaimomorpha</taxon>
        <taxon>Strongyloidoidea</taxon>
        <taxon>Steinernematidae</taxon>
        <taxon>Steinernema</taxon>
    </lineage>
</organism>
<evidence type="ECO:0000256" key="2">
    <source>
        <dbReference type="ARBA" id="ARBA00023015"/>
    </source>
</evidence>
<keyword evidence="3" id="KW-0804">Transcription</keyword>
<evidence type="ECO:0000256" key="3">
    <source>
        <dbReference type="ARBA" id="ARBA00023163"/>
    </source>
</evidence>
<evidence type="ECO:0000256" key="1">
    <source>
        <dbReference type="ARBA" id="ARBA00007682"/>
    </source>
</evidence>
<protein>
    <recommendedName>
        <fullName evidence="5">NOT2/NOT3/NOT5 C-terminal domain-containing protein</fullName>
    </recommendedName>
</protein>
<comment type="similarity">
    <text evidence="1">Belongs to the CNOT2/3/5 family.</text>
</comment>
<dbReference type="Gene3D" id="2.30.30.1020">
    <property type="entry name" value="CCR4-NOT complex subunit 2/3/5, C-terminal domain"/>
    <property type="match status" value="1"/>
</dbReference>
<dbReference type="PANTHER" id="PTHR23326">
    <property type="entry name" value="CCR4 NOT-RELATED"/>
    <property type="match status" value="1"/>
</dbReference>
<feature type="region of interest" description="Disordered" evidence="4">
    <location>
        <begin position="529"/>
        <end position="557"/>
    </location>
</feature>
<keyword evidence="2" id="KW-0805">Transcription regulation</keyword>
<proteinExistence type="inferred from homology"/>
<comment type="caution">
    <text evidence="6">The sequence shown here is derived from an EMBL/GenBank/DDBJ whole genome shotgun (WGS) entry which is preliminary data.</text>
</comment>
<feature type="compositionally biased region" description="Basic and acidic residues" evidence="4">
    <location>
        <begin position="187"/>
        <end position="205"/>
    </location>
</feature>
<evidence type="ECO:0000313" key="6">
    <source>
        <dbReference type="EMBL" id="KAK0428814.1"/>
    </source>
</evidence>
<dbReference type="Pfam" id="PF04153">
    <property type="entry name" value="NOT2_3_5_C"/>
    <property type="match status" value="1"/>
</dbReference>
<feature type="region of interest" description="Disordered" evidence="4">
    <location>
        <begin position="185"/>
        <end position="220"/>
    </location>
</feature>
<dbReference type="InterPro" id="IPR007282">
    <property type="entry name" value="NOT2/3/5_C"/>
</dbReference>